<dbReference type="Gene3D" id="2.60.98.20">
    <property type="entry name" value="Flagellar hook protein FlgE"/>
    <property type="match status" value="1"/>
</dbReference>
<dbReference type="Pfam" id="PF07559">
    <property type="entry name" value="FlgE_D2"/>
    <property type="match status" value="1"/>
</dbReference>
<dbReference type="Pfam" id="PF00460">
    <property type="entry name" value="Flg_bb_rod"/>
    <property type="match status" value="1"/>
</dbReference>
<feature type="domain" description="Flagellar hook protein FlgE D2" evidence="8">
    <location>
        <begin position="176"/>
        <end position="285"/>
    </location>
</feature>
<accession>A0A7G6E111</accession>
<dbReference type="InterPro" id="IPR019776">
    <property type="entry name" value="Flagellar_basal_body_rod_CS"/>
</dbReference>
<dbReference type="EMBL" id="CP045798">
    <property type="protein sequence ID" value="QNB45765.1"/>
    <property type="molecule type" value="Genomic_DNA"/>
</dbReference>
<dbReference type="GO" id="GO:0071978">
    <property type="term" value="P:bacterial-type flagellum-dependent swarming motility"/>
    <property type="evidence" value="ECO:0007669"/>
    <property type="project" value="TreeGrafter"/>
</dbReference>
<evidence type="ECO:0000313" key="11">
    <source>
        <dbReference type="Proteomes" id="UP000515847"/>
    </source>
</evidence>
<dbReference type="PANTHER" id="PTHR30435">
    <property type="entry name" value="FLAGELLAR PROTEIN"/>
    <property type="match status" value="1"/>
</dbReference>
<evidence type="ECO:0000259" key="7">
    <source>
        <dbReference type="Pfam" id="PF06429"/>
    </source>
</evidence>
<dbReference type="InterPro" id="IPR053967">
    <property type="entry name" value="LlgE_F_G-like_D1"/>
</dbReference>
<name>A0A7G6E111_THEFR</name>
<dbReference type="RefSeq" id="WP_034419706.1">
    <property type="nucleotide sequence ID" value="NZ_CP045798.1"/>
</dbReference>
<feature type="domain" description="Flagellar hook protein FlgE/F/G-like D1" evidence="9">
    <location>
        <begin position="96"/>
        <end position="156"/>
    </location>
</feature>
<reference evidence="10 11" key="1">
    <citation type="journal article" date="2019" name="Front. Microbiol.">
        <title>Thermoanaerosceptrum fracticalcis gen. nov. sp. nov., a Novel Fumarate-Fermenting Microorganism From a Deep Fractured Carbonate Aquifer of the US Great Basin.</title>
        <authorList>
            <person name="Hamilton-Brehm S.D."/>
            <person name="Stewart L.E."/>
            <person name="Zavarin M."/>
            <person name="Caldwell M."/>
            <person name="Lawson P.A."/>
            <person name="Onstott T.C."/>
            <person name="Grzymski J."/>
            <person name="Neveux I."/>
            <person name="Lollar B.S."/>
            <person name="Russell C.E."/>
            <person name="Moser D.P."/>
        </authorList>
    </citation>
    <scope>NUCLEOTIDE SEQUENCE [LARGE SCALE GENOMIC DNA]</scope>
    <source>
        <strain evidence="10 11">DRI-13</strain>
    </source>
</reference>
<dbReference type="InterPro" id="IPR010930">
    <property type="entry name" value="Flg_bb/hook_C_dom"/>
</dbReference>
<feature type="domain" description="Flagellar basal body rod protein N-terminal" evidence="6">
    <location>
        <begin position="8"/>
        <end position="35"/>
    </location>
</feature>
<evidence type="ECO:0000256" key="2">
    <source>
        <dbReference type="ARBA" id="ARBA00009677"/>
    </source>
</evidence>
<evidence type="ECO:0000256" key="5">
    <source>
        <dbReference type="RuleBase" id="RU362116"/>
    </source>
</evidence>
<keyword evidence="10" id="KW-0966">Cell projection</keyword>
<dbReference type="InterPro" id="IPR011491">
    <property type="entry name" value="FlgE_D2"/>
</dbReference>
<dbReference type="KEGG" id="tfr:BR63_05225"/>
<dbReference type="GO" id="GO:0005829">
    <property type="term" value="C:cytosol"/>
    <property type="evidence" value="ECO:0007669"/>
    <property type="project" value="TreeGrafter"/>
</dbReference>
<feature type="domain" description="Flagellar basal-body/hook protein C-terminal" evidence="7">
    <location>
        <begin position="361"/>
        <end position="403"/>
    </location>
</feature>
<dbReference type="InterPro" id="IPR037925">
    <property type="entry name" value="FlgE/F/G-like"/>
</dbReference>
<evidence type="ECO:0000256" key="4">
    <source>
        <dbReference type="ARBA" id="ARBA00023143"/>
    </source>
</evidence>
<sequence length="405" mass="43207">MMRSLFAGVSGLKNHQTRMDVIGNNIANVNTVGFKKSRVTFQDMLSQTLRGASTPQGNRAGTNPMQVGLGMSLASIDVIHTPGSPQSTGKNTDLSIEGEGFFMLSDGQNIYYTRAGNFDFDYNKTFYNTANGMIVQGIMADANGGIDPKGAITDINLASKLSTIPSATTKVEFAKNLDARATAPTSFSSTITVYDSQGNTHTLTAIFTPSGTDNEWNVDVEIDGIIAGPTSTISFNTDGTFNSGTFNATLPLLPGANDLNISLDFSKMTQFAGDFTALAFNQNGYTYGDLQSVSVDTTGTITGSYSNGQSRKLAQVAIATFTNPSGLIKAGNNLFQFSNNSGEPDKGIPGISGRGIIKPETLEMSNVDLSQEFVDMIITQRGFQANSRVITTSDQVLEELVNLRR</sequence>
<evidence type="ECO:0000259" key="8">
    <source>
        <dbReference type="Pfam" id="PF07559"/>
    </source>
</evidence>
<comment type="function">
    <text evidence="5">A flexible structure which links the flagellar filament to the drive apparatus in the basal body.</text>
</comment>
<evidence type="ECO:0000313" key="10">
    <source>
        <dbReference type="EMBL" id="QNB45765.1"/>
    </source>
</evidence>
<keyword evidence="4 5" id="KW-0975">Bacterial flagellum</keyword>
<evidence type="ECO:0000259" key="9">
    <source>
        <dbReference type="Pfam" id="PF22692"/>
    </source>
</evidence>
<dbReference type="NCBIfam" id="TIGR03506">
    <property type="entry name" value="FlgEFG_subfam"/>
    <property type="match status" value="1"/>
</dbReference>
<dbReference type="AlphaFoldDB" id="A0A7G6E111"/>
<gene>
    <name evidence="10" type="ORF">BR63_05225</name>
</gene>
<dbReference type="SUPFAM" id="SSF117143">
    <property type="entry name" value="Flagellar hook protein flgE"/>
    <property type="match status" value="1"/>
</dbReference>
<keyword evidence="10" id="KW-0969">Cilium</keyword>
<organism evidence="10 11">
    <name type="scientific">Thermanaerosceptrum fracticalcis</name>
    <dbReference type="NCBI Taxonomy" id="1712410"/>
    <lineage>
        <taxon>Bacteria</taxon>
        <taxon>Bacillati</taxon>
        <taxon>Bacillota</taxon>
        <taxon>Clostridia</taxon>
        <taxon>Eubacteriales</taxon>
        <taxon>Peptococcaceae</taxon>
        <taxon>Thermanaerosceptrum</taxon>
    </lineage>
</organism>
<evidence type="ECO:0000256" key="1">
    <source>
        <dbReference type="ARBA" id="ARBA00004117"/>
    </source>
</evidence>
<keyword evidence="11" id="KW-1185">Reference proteome</keyword>
<comment type="subcellular location">
    <subcellularLocation>
        <location evidence="1 5">Bacterial flagellum basal body</location>
    </subcellularLocation>
</comment>
<keyword evidence="10" id="KW-0282">Flagellum</keyword>
<dbReference type="Proteomes" id="UP000515847">
    <property type="component" value="Chromosome"/>
</dbReference>
<protein>
    <recommendedName>
        <fullName evidence="3 5">Flagellar hook protein FlgE</fullName>
    </recommendedName>
</protein>
<dbReference type="PANTHER" id="PTHR30435:SF1">
    <property type="entry name" value="FLAGELLAR HOOK PROTEIN FLGE"/>
    <property type="match status" value="1"/>
</dbReference>
<dbReference type="GO" id="GO:0009424">
    <property type="term" value="C:bacterial-type flagellum hook"/>
    <property type="evidence" value="ECO:0007669"/>
    <property type="project" value="TreeGrafter"/>
</dbReference>
<dbReference type="InterPro" id="IPR020013">
    <property type="entry name" value="Flagellar_FlgE/F/G"/>
</dbReference>
<dbReference type="PROSITE" id="PS00588">
    <property type="entry name" value="FLAGELLA_BB_ROD"/>
    <property type="match status" value="1"/>
</dbReference>
<dbReference type="InterPro" id="IPR001444">
    <property type="entry name" value="Flag_bb_rod_N"/>
</dbReference>
<dbReference type="Pfam" id="PF06429">
    <property type="entry name" value="Flg_bbr_C"/>
    <property type="match status" value="1"/>
</dbReference>
<dbReference type="InterPro" id="IPR037058">
    <property type="entry name" value="Falgellar_hook_FlgE_sf"/>
</dbReference>
<proteinExistence type="inferred from homology"/>
<comment type="similarity">
    <text evidence="2 5">Belongs to the flagella basal body rod proteins family.</text>
</comment>
<dbReference type="OrthoDB" id="9804559at2"/>
<evidence type="ECO:0000256" key="3">
    <source>
        <dbReference type="ARBA" id="ARBA00019015"/>
    </source>
</evidence>
<dbReference type="Pfam" id="PF22692">
    <property type="entry name" value="LlgE_F_G_D1"/>
    <property type="match status" value="1"/>
</dbReference>
<evidence type="ECO:0000259" key="6">
    <source>
        <dbReference type="Pfam" id="PF00460"/>
    </source>
</evidence>
<dbReference type="GO" id="GO:0009425">
    <property type="term" value="C:bacterial-type flagellum basal body"/>
    <property type="evidence" value="ECO:0007669"/>
    <property type="project" value="UniProtKB-SubCell"/>
</dbReference>